<evidence type="ECO:0000313" key="1">
    <source>
        <dbReference type="EMBL" id="RAU95864.1"/>
    </source>
</evidence>
<protein>
    <submittedName>
        <fullName evidence="1">Uncharacterized protein</fullName>
    </submittedName>
</protein>
<dbReference type="AlphaFoldDB" id="A0A329KHY0"/>
<sequence length="90" mass="9226">MHTNIPGVADNDKIPYTLMPTASGIKAAGSSPYSNGNAQGQPVRTLPALQSLAVVGYLCGVDSAGGIACNDFQGRGFVISAQGTRRLPHV</sequence>
<organism evidence="1 2">
    <name type="scientific">Mycobacterium colombiense</name>
    <dbReference type="NCBI Taxonomy" id="339268"/>
    <lineage>
        <taxon>Bacteria</taxon>
        <taxon>Bacillati</taxon>
        <taxon>Actinomycetota</taxon>
        <taxon>Actinomycetes</taxon>
        <taxon>Mycobacteriales</taxon>
        <taxon>Mycobacteriaceae</taxon>
        <taxon>Mycobacterium</taxon>
        <taxon>Mycobacterium avium complex (MAC)</taxon>
    </lineage>
</organism>
<comment type="caution">
    <text evidence="1">The sequence shown here is derived from an EMBL/GenBank/DDBJ whole genome shotgun (WGS) entry which is preliminary data.</text>
</comment>
<dbReference type="Proteomes" id="UP000250347">
    <property type="component" value="Unassembled WGS sequence"/>
</dbReference>
<dbReference type="EMBL" id="QMEU01000025">
    <property type="protein sequence ID" value="RAU95864.1"/>
    <property type="molecule type" value="Genomic_DNA"/>
</dbReference>
<name>A0A329KHY0_9MYCO</name>
<proteinExistence type="predicted"/>
<reference evidence="1 2" key="1">
    <citation type="submission" date="2018-06" db="EMBL/GenBank/DDBJ databases">
        <title>NTM in soil in Japan.</title>
        <authorList>
            <person name="Ohya K."/>
        </authorList>
    </citation>
    <scope>NUCLEOTIDE SEQUENCE [LARGE SCALE GENOMIC DNA]</scope>
    <source>
        <strain evidence="1 2">GF76</strain>
    </source>
</reference>
<evidence type="ECO:0000313" key="2">
    <source>
        <dbReference type="Proteomes" id="UP000250347"/>
    </source>
</evidence>
<gene>
    <name evidence="1" type="ORF">DQP58_11385</name>
</gene>
<accession>A0A329KHY0</accession>